<proteinExistence type="predicted"/>
<sequence>MLINSNAPQVPHHEEVQLGQIYFLMPISKCHLCALAIKASTALNNSAMGHAATKTAPFLAKNGVGFPAEPQGCCRILNSFDMVSKQSSRTEGKSQGETEFFNKWENRRLVGETPISMESRWNADKYKDGKKPTDHNKDRHGMVLELWVLLWWNI</sequence>
<dbReference type="AlphaFoldDB" id="A0A5J5BVX1"/>
<name>A0A5J5BVX1_9ASTE</name>
<accession>A0A5J5BVX1</accession>
<evidence type="ECO:0000313" key="1">
    <source>
        <dbReference type="EMBL" id="KAA8545927.1"/>
    </source>
</evidence>
<dbReference type="OrthoDB" id="1919386at2759"/>
<reference evidence="1 2" key="1">
    <citation type="submission" date="2019-09" db="EMBL/GenBank/DDBJ databases">
        <title>A chromosome-level genome assembly of the Chinese tupelo Nyssa sinensis.</title>
        <authorList>
            <person name="Yang X."/>
            <person name="Kang M."/>
            <person name="Yang Y."/>
            <person name="Xiong H."/>
            <person name="Wang M."/>
            <person name="Zhang Z."/>
            <person name="Wang Z."/>
            <person name="Wu H."/>
            <person name="Ma T."/>
            <person name="Liu J."/>
            <person name="Xi Z."/>
        </authorList>
    </citation>
    <scope>NUCLEOTIDE SEQUENCE [LARGE SCALE GENOMIC DNA]</scope>
    <source>
        <strain evidence="1">J267</strain>
        <tissue evidence="1">Leaf</tissue>
    </source>
</reference>
<evidence type="ECO:0000313" key="2">
    <source>
        <dbReference type="Proteomes" id="UP000325577"/>
    </source>
</evidence>
<dbReference type="EMBL" id="CM018033">
    <property type="protein sequence ID" value="KAA8545927.1"/>
    <property type="molecule type" value="Genomic_DNA"/>
</dbReference>
<dbReference type="Proteomes" id="UP000325577">
    <property type="component" value="Linkage Group LG10"/>
</dbReference>
<keyword evidence="2" id="KW-1185">Reference proteome</keyword>
<organism evidence="1 2">
    <name type="scientific">Nyssa sinensis</name>
    <dbReference type="NCBI Taxonomy" id="561372"/>
    <lineage>
        <taxon>Eukaryota</taxon>
        <taxon>Viridiplantae</taxon>
        <taxon>Streptophyta</taxon>
        <taxon>Embryophyta</taxon>
        <taxon>Tracheophyta</taxon>
        <taxon>Spermatophyta</taxon>
        <taxon>Magnoliopsida</taxon>
        <taxon>eudicotyledons</taxon>
        <taxon>Gunneridae</taxon>
        <taxon>Pentapetalae</taxon>
        <taxon>asterids</taxon>
        <taxon>Cornales</taxon>
        <taxon>Nyssaceae</taxon>
        <taxon>Nyssa</taxon>
    </lineage>
</organism>
<protein>
    <submittedName>
        <fullName evidence="1">Uncharacterized protein</fullName>
    </submittedName>
</protein>
<gene>
    <name evidence="1" type="ORF">F0562_020622</name>
</gene>